<dbReference type="EMBL" id="FOWE01000003">
    <property type="protein sequence ID" value="SFO10576.1"/>
    <property type="molecule type" value="Genomic_DNA"/>
</dbReference>
<protein>
    <recommendedName>
        <fullName evidence="2">Acyltransferase 3 domain-containing protein</fullName>
    </recommendedName>
</protein>
<dbReference type="Pfam" id="PF01757">
    <property type="entry name" value="Acyl_transf_3"/>
    <property type="match status" value="1"/>
</dbReference>
<organism evidence="3 4">
    <name type="scientific">Geodermatophilus obscurus</name>
    <dbReference type="NCBI Taxonomy" id="1861"/>
    <lineage>
        <taxon>Bacteria</taxon>
        <taxon>Bacillati</taxon>
        <taxon>Actinomycetota</taxon>
        <taxon>Actinomycetes</taxon>
        <taxon>Geodermatophilales</taxon>
        <taxon>Geodermatophilaceae</taxon>
        <taxon>Geodermatophilus</taxon>
    </lineage>
</organism>
<dbReference type="GO" id="GO:0016747">
    <property type="term" value="F:acyltransferase activity, transferring groups other than amino-acyl groups"/>
    <property type="evidence" value="ECO:0007669"/>
    <property type="project" value="InterPro"/>
</dbReference>
<sequence length="392" mass="41928">MNRRESAYVKSLVVVALAAVLTTAAFPQPWLTLVFPAVGVLFAAGGAAAASRLDAARRGRAFLPRAAAALLVPFWVFGAAVITAMLAAGWSWSAEEGTAPLTWDTAWLWLLPFADPPVSSDGFGLVGAVWFIRVYLWLLVLTPPLLWLSRRWPLRTMTVPLGAMALVTVGIVNPLGATADIVLGLSAYTTCWLLGFAHRDGRLPHVPVSTALVLGVGCAAAGIAVALWQEPLYGSYRLELNPAATMLFSLGGVLLLLRLDPWMRWMERVRGIHPVLSLFHSRSLTAFLWVNVVITLTPAAIAATPLAPYHTATTSGEVLEYTATWVLLLTVLVVLGWSEDLGAGRRPRLLPRRRHRVAAGPAAVAVRPDVTPDVAPGVVTAPVVQVTRSAAA</sequence>
<keyword evidence="1" id="KW-1133">Transmembrane helix</keyword>
<feature type="transmembrane region" description="Helical" evidence="1">
    <location>
        <begin position="177"/>
        <end position="196"/>
    </location>
</feature>
<gene>
    <name evidence="3" type="ORF">SAMN05660359_01422</name>
</gene>
<keyword evidence="4" id="KW-1185">Reference proteome</keyword>
<feature type="transmembrane region" description="Helical" evidence="1">
    <location>
        <begin position="122"/>
        <end position="140"/>
    </location>
</feature>
<feature type="transmembrane region" description="Helical" evidence="1">
    <location>
        <begin position="286"/>
        <end position="306"/>
    </location>
</feature>
<dbReference type="InterPro" id="IPR002656">
    <property type="entry name" value="Acyl_transf_3_dom"/>
</dbReference>
<evidence type="ECO:0000256" key="1">
    <source>
        <dbReference type="SAM" id="Phobius"/>
    </source>
</evidence>
<accession>A0A1I5EGZ5</accession>
<dbReference type="Proteomes" id="UP000183642">
    <property type="component" value="Unassembled WGS sequence"/>
</dbReference>
<feature type="domain" description="Acyltransferase 3" evidence="2">
    <location>
        <begin position="29"/>
        <end position="328"/>
    </location>
</feature>
<feature type="transmembrane region" description="Helical" evidence="1">
    <location>
        <begin position="318"/>
        <end position="338"/>
    </location>
</feature>
<keyword evidence="1" id="KW-0472">Membrane</keyword>
<name>A0A1I5EGZ5_9ACTN</name>
<feature type="transmembrane region" description="Helical" evidence="1">
    <location>
        <begin position="152"/>
        <end position="171"/>
    </location>
</feature>
<feature type="transmembrane region" description="Helical" evidence="1">
    <location>
        <begin position="35"/>
        <end position="55"/>
    </location>
</feature>
<evidence type="ECO:0000259" key="2">
    <source>
        <dbReference type="Pfam" id="PF01757"/>
    </source>
</evidence>
<evidence type="ECO:0000313" key="4">
    <source>
        <dbReference type="Proteomes" id="UP000183642"/>
    </source>
</evidence>
<feature type="transmembrane region" description="Helical" evidence="1">
    <location>
        <begin position="67"/>
        <end position="92"/>
    </location>
</feature>
<dbReference type="AlphaFoldDB" id="A0A1I5EGZ5"/>
<keyword evidence="1" id="KW-0812">Transmembrane</keyword>
<dbReference type="RefSeq" id="WP_075012823.1">
    <property type="nucleotide sequence ID" value="NZ_FOWE01000003.1"/>
</dbReference>
<feature type="transmembrane region" description="Helical" evidence="1">
    <location>
        <begin position="208"/>
        <end position="228"/>
    </location>
</feature>
<reference evidence="4" key="1">
    <citation type="submission" date="2016-10" db="EMBL/GenBank/DDBJ databases">
        <authorList>
            <person name="Varghese N."/>
            <person name="Submissions S."/>
        </authorList>
    </citation>
    <scope>NUCLEOTIDE SEQUENCE [LARGE SCALE GENOMIC DNA]</scope>
    <source>
        <strain evidence="4">DSM 43161</strain>
    </source>
</reference>
<feature type="transmembrane region" description="Helical" evidence="1">
    <location>
        <begin position="240"/>
        <end position="259"/>
    </location>
</feature>
<proteinExistence type="predicted"/>
<evidence type="ECO:0000313" key="3">
    <source>
        <dbReference type="EMBL" id="SFO10576.1"/>
    </source>
</evidence>